<evidence type="ECO:0000313" key="3">
    <source>
        <dbReference type="Proteomes" id="UP001600650"/>
    </source>
</evidence>
<reference evidence="2 3" key="1">
    <citation type="submission" date="2024-09" db="EMBL/GenBank/DDBJ databases">
        <title>The Natural Products Discovery Center: Release of the First 8490 Sequenced Strains for Exploring Actinobacteria Biosynthetic Diversity.</title>
        <authorList>
            <person name="Kalkreuter E."/>
            <person name="Kautsar S.A."/>
            <person name="Yang D."/>
            <person name="Bader C.D."/>
            <person name="Teijaro C.N."/>
            <person name="Fluegel L."/>
            <person name="Davis C.M."/>
            <person name="Simpson J.R."/>
            <person name="Lauterbach L."/>
            <person name="Steele A.D."/>
            <person name="Gui C."/>
            <person name="Meng S."/>
            <person name="Li G."/>
            <person name="Viehrig K."/>
            <person name="Ye F."/>
            <person name="Su P."/>
            <person name="Kiefer A.F."/>
            <person name="Nichols A."/>
            <person name="Cepeda A.J."/>
            <person name="Yan W."/>
            <person name="Fan B."/>
            <person name="Jiang Y."/>
            <person name="Adhikari A."/>
            <person name="Zheng C.-J."/>
            <person name="Schuster L."/>
            <person name="Cowan T.M."/>
            <person name="Smanski M.J."/>
            <person name="Chevrette M.G."/>
            <person name="De Carvalho L.P.S."/>
            <person name="Shen B."/>
        </authorList>
    </citation>
    <scope>NUCLEOTIDE SEQUENCE [LARGE SCALE GENOMIC DNA]</scope>
    <source>
        <strain evidence="2 3">NPDC057399</strain>
    </source>
</reference>
<comment type="caution">
    <text evidence="2">The sequence shown here is derived from an EMBL/GenBank/DDBJ whole genome shotgun (WGS) entry which is preliminary data.</text>
</comment>
<proteinExistence type="predicted"/>
<accession>A0ABW6JPD6</accession>
<feature type="transmembrane region" description="Helical" evidence="1">
    <location>
        <begin position="99"/>
        <end position="121"/>
    </location>
</feature>
<evidence type="ECO:0000256" key="1">
    <source>
        <dbReference type="SAM" id="Phobius"/>
    </source>
</evidence>
<dbReference type="EMBL" id="JBHVBU010000081">
    <property type="protein sequence ID" value="MFE7966155.1"/>
    <property type="molecule type" value="Genomic_DNA"/>
</dbReference>
<dbReference type="RefSeq" id="WP_381727744.1">
    <property type="nucleotide sequence ID" value="NZ_JBHVBU010000081.1"/>
</dbReference>
<organism evidence="2 3">
    <name type="scientific">Streptomyces cellulosae</name>
    <dbReference type="NCBI Taxonomy" id="1968"/>
    <lineage>
        <taxon>Bacteria</taxon>
        <taxon>Bacillati</taxon>
        <taxon>Actinomycetota</taxon>
        <taxon>Actinomycetes</taxon>
        <taxon>Kitasatosporales</taxon>
        <taxon>Streptomycetaceae</taxon>
        <taxon>Streptomyces</taxon>
    </lineage>
</organism>
<feature type="transmembrane region" description="Helical" evidence="1">
    <location>
        <begin position="74"/>
        <end position="93"/>
    </location>
</feature>
<keyword evidence="1" id="KW-1133">Transmembrane helix</keyword>
<gene>
    <name evidence="2" type="ORF">ACFU0X_24485</name>
</gene>
<protein>
    <submittedName>
        <fullName evidence="2">Uncharacterized protein</fullName>
    </submittedName>
</protein>
<keyword evidence="3" id="KW-1185">Reference proteome</keyword>
<dbReference type="Proteomes" id="UP001600650">
    <property type="component" value="Unassembled WGS sequence"/>
</dbReference>
<sequence>MTDPTTTDRPHLELIASALEDWWLITDPVQPFDTRVVAQAVDARLTRSGYQITPTTRTPPMPTRHPAPPPPSRAAIAFALFLTLCCLTGATIALARGDWWWLAAGAFGAVLLGQECIEEITARRAHTRRKRP</sequence>
<evidence type="ECO:0000313" key="2">
    <source>
        <dbReference type="EMBL" id="MFE7966155.1"/>
    </source>
</evidence>
<name>A0ABW6JPD6_STRCE</name>
<keyword evidence="1" id="KW-0812">Transmembrane</keyword>
<keyword evidence="1" id="KW-0472">Membrane</keyword>